<dbReference type="InterPro" id="IPR000639">
    <property type="entry name" value="Epox_hydrolase-like"/>
</dbReference>
<dbReference type="SUPFAM" id="SSF53474">
    <property type="entry name" value="alpha/beta-Hydrolases"/>
    <property type="match status" value="1"/>
</dbReference>
<dbReference type="InterPro" id="IPR029058">
    <property type="entry name" value="AB_hydrolase_fold"/>
</dbReference>
<comment type="caution">
    <text evidence="2">The sequence shown here is derived from an EMBL/GenBank/DDBJ whole genome shotgun (WGS) entry which is preliminary data.</text>
</comment>
<evidence type="ECO:0000313" key="2">
    <source>
        <dbReference type="EMBL" id="TQN71664.1"/>
    </source>
</evidence>
<sequence length="313" mass="34367">MASGMHYAHCGANDGCKLAFQSSLPLSGAASATKCVLLMHGFSGSSAYFHRNFDALVAAGLWVVAPDMRGHGSSDRTRGGYHVARLAADLHDLVAHLRRAAPDVAIVPVGCSIGAAVLWTYVELFGAAAAADFAGFVFVDQAPLQDRSPFDGWDESRAHAGCYDERSMLAAQRFWIDDPAAAHVDLVDGCLGYRAKPSPDDDVPPETRRRDEDFFTGISALCDQTWLARLLADHTRYDHREAIETISVPTLVMAGRRSGCFPLEGMLETARRVEKNRPGLARESVFESGHWLFYEQPERFNREIAEFVDKCTE</sequence>
<dbReference type="GO" id="GO:0046464">
    <property type="term" value="P:acylglycerol catabolic process"/>
    <property type="evidence" value="ECO:0007669"/>
    <property type="project" value="TreeGrafter"/>
</dbReference>
<evidence type="ECO:0000259" key="1">
    <source>
        <dbReference type="Pfam" id="PF00561"/>
    </source>
</evidence>
<keyword evidence="2" id="KW-0378">Hydrolase</keyword>
<dbReference type="EMBL" id="PUHP01000247">
    <property type="protein sequence ID" value="TQN71664.1"/>
    <property type="molecule type" value="Genomic_DNA"/>
</dbReference>
<dbReference type="GO" id="GO:0016020">
    <property type="term" value="C:membrane"/>
    <property type="evidence" value="ECO:0007669"/>
    <property type="project" value="TreeGrafter"/>
</dbReference>
<dbReference type="Proteomes" id="UP000326340">
    <property type="component" value="Unassembled WGS sequence"/>
</dbReference>
<dbReference type="PANTHER" id="PTHR43798">
    <property type="entry name" value="MONOACYLGLYCEROL LIPASE"/>
    <property type="match status" value="1"/>
</dbReference>
<dbReference type="GO" id="GO:0047372">
    <property type="term" value="F:monoacylglycerol lipase activity"/>
    <property type="evidence" value="ECO:0007669"/>
    <property type="project" value="TreeGrafter"/>
</dbReference>
<feature type="domain" description="AB hydrolase-1" evidence="1">
    <location>
        <begin position="36"/>
        <end position="297"/>
    </location>
</feature>
<dbReference type="Gene3D" id="3.40.50.1820">
    <property type="entry name" value="alpha/beta hydrolase"/>
    <property type="match status" value="1"/>
</dbReference>
<reference evidence="2 3" key="1">
    <citation type="journal article" date="2019" name="Sci. Rep.">
        <title>Colletotrichum shisoi sp. nov., an anthracnose pathogen of Perilla frutescens in Japan: molecular phylogenetic, morphological and genomic evidence.</title>
        <authorList>
            <person name="Gan P."/>
            <person name="Tsushima A."/>
            <person name="Hiroyama R."/>
            <person name="Narusaka M."/>
            <person name="Takano Y."/>
            <person name="Narusaka Y."/>
            <person name="Kawaradani M."/>
            <person name="Damm U."/>
            <person name="Shirasu K."/>
        </authorList>
    </citation>
    <scope>NUCLEOTIDE SEQUENCE [LARGE SCALE GENOMIC DNA]</scope>
    <source>
        <strain evidence="2 3">PG-2018a</strain>
    </source>
</reference>
<accession>A0A5Q4BZF1</accession>
<protein>
    <submittedName>
        <fullName evidence="2">AB hydrolase superfamily protein YdjP</fullName>
    </submittedName>
</protein>
<dbReference type="PRINTS" id="PR00412">
    <property type="entry name" value="EPOXHYDRLASE"/>
</dbReference>
<dbReference type="InterPro" id="IPR000073">
    <property type="entry name" value="AB_hydrolase_1"/>
</dbReference>
<evidence type="ECO:0000313" key="3">
    <source>
        <dbReference type="Proteomes" id="UP000326340"/>
    </source>
</evidence>
<keyword evidence="3" id="KW-1185">Reference proteome</keyword>
<gene>
    <name evidence="2" type="primary">YdjP</name>
    <name evidence="2" type="ORF">CSHISOI_03843</name>
</gene>
<proteinExistence type="predicted"/>
<dbReference type="OrthoDB" id="2498029at2759"/>
<dbReference type="Pfam" id="PF00561">
    <property type="entry name" value="Abhydrolase_1"/>
    <property type="match status" value="1"/>
</dbReference>
<dbReference type="InterPro" id="IPR050266">
    <property type="entry name" value="AB_hydrolase_sf"/>
</dbReference>
<organism evidence="2 3">
    <name type="scientific">Colletotrichum shisoi</name>
    <dbReference type="NCBI Taxonomy" id="2078593"/>
    <lineage>
        <taxon>Eukaryota</taxon>
        <taxon>Fungi</taxon>
        <taxon>Dikarya</taxon>
        <taxon>Ascomycota</taxon>
        <taxon>Pezizomycotina</taxon>
        <taxon>Sordariomycetes</taxon>
        <taxon>Hypocreomycetidae</taxon>
        <taxon>Glomerellales</taxon>
        <taxon>Glomerellaceae</taxon>
        <taxon>Colletotrichum</taxon>
        <taxon>Colletotrichum destructivum species complex</taxon>
    </lineage>
</organism>
<dbReference type="AlphaFoldDB" id="A0A5Q4BZF1"/>
<dbReference type="PANTHER" id="PTHR43798:SF5">
    <property type="entry name" value="MONOACYLGLYCEROL LIPASE ABHD6"/>
    <property type="match status" value="1"/>
</dbReference>
<name>A0A5Q4BZF1_9PEZI</name>